<dbReference type="Proteomes" id="UP001551482">
    <property type="component" value="Unassembled WGS sequence"/>
</dbReference>
<reference evidence="1 2" key="1">
    <citation type="submission" date="2024-06" db="EMBL/GenBank/DDBJ databases">
        <title>The Natural Products Discovery Center: Release of the First 8490 Sequenced Strains for Exploring Actinobacteria Biosynthetic Diversity.</title>
        <authorList>
            <person name="Kalkreuter E."/>
            <person name="Kautsar S.A."/>
            <person name="Yang D."/>
            <person name="Bader C.D."/>
            <person name="Teijaro C.N."/>
            <person name="Fluegel L."/>
            <person name="Davis C.M."/>
            <person name="Simpson J.R."/>
            <person name="Lauterbach L."/>
            <person name="Steele A.D."/>
            <person name="Gui C."/>
            <person name="Meng S."/>
            <person name="Li G."/>
            <person name="Viehrig K."/>
            <person name="Ye F."/>
            <person name="Su P."/>
            <person name="Kiefer A.F."/>
            <person name="Nichols A."/>
            <person name="Cepeda A.J."/>
            <person name="Yan W."/>
            <person name="Fan B."/>
            <person name="Jiang Y."/>
            <person name="Adhikari A."/>
            <person name="Zheng C.-J."/>
            <person name="Schuster L."/>
            <person name="Cowan T.M."/>
            <person name="Smanski M.J."/>
            <person name="Chevrette M.G."/>
            <person name="De Carvalho L.P.S."/>
            <person name="Shen B."/>
        </authorList>
    </citation>
    <scope>NUCLEOTIDE SEQUENCE [LARGE SCALE GENOMIC DNA]</scope>
    <source>
        <strain evidence="1 2">NPDC048946</strain>
    </source>
</reference>
<dbReference type="EMBL" id="JBEZFP010000127">
    <property type="protein sequence ID" value="MEU8138536.1"/>
    <property type="molecule type" value="Genomic_DNA"/>
</dbReference>
<evidence type="ECO:0000313" key="2">
    <source>
        <dbReference type="Proteomes" id="UP001551482"/>
    </source>
</evidence>
<dbReference type="RefSeq" id="WP_358362065.1">
    <property type="nucleotide sequence ID" value="NZ_JBEZFP010000127.1"/>
</dbReference>
<protein>
    <submittedName>
        <fullName evidence="1">Uncharacterized protein</fullName>
    </submittedName>
</protein>
<keyword evidence="2" id="KW-1185">Reference proteome</keyword>
<evidence type="ECO:0000313" key="1">
    <source>
        <dbReference type="EMBL" id="MEU8138536.1"/>
    </source>
</evidence>
<comment type="caution">
    <text evidence="1">The sequence shown here is derived from an EMBL/GenBank/DDBJ whole genome shotgun (WGS) entry which is preliminary data.</text>
</comment>
<gene>
    <name evidence="1" type="ORF">AB0C36_34195</name>
</gene>
<organism evidence="1 2">
    <name type="scientific">Streptodolium elevatio</name>
    <dbReference type="NCBI Taxonomy" id="3157996"/>
    <lineage>
        <taxon>Bacteria</taxon>
        <taxon>Bacillati</taxon>
        <taxon>Actinomycetota</taxon>
        <taxon>Actinomycetes</taxon>
        <taxon>Kitasatosporales</taxon>
        <taxon>Streptomycetaceae</taxon>
        <taxon>Streptodolium</taxon>
    </lineage>
</organism>
<sequence>MNPSVSDQLAAARRILLDLVRPHVDGEYPAALLTGVADVLAVLEQGWQRIPAFLTDDTARLRDLLARIADADVLDLPDGLRTRIAAYVAAPVPTAAALAELDAHAESGRALLAEAAPAVVAVGEHPVHDALRGYFDVRIAEFPLRPTPRA</sequence>
<name>A0ABV3DS05_9ACTN</name>
<proteinExistence type="predicted"/>
<accession>A0ABV3DS05</accession>